<evidence type="ECO:0000313" key="1">
    <source>
        <dbReference type="EMBL" id="GGG84869.1"/>
    </source>
</evidence>
<dbReference type="Proteomes" id="UP000600247">
    <property type="component" value="Unassembled WGS sequence"/>
</dbReference>
<dbReference type="EMBL" id="BMHY01000014">
    <property type="protein sequence ID" value="GGG84869.1"/>
    <property type="molecule type" value="Genomic_DNA"/>
</dbReference>
<keyword evidence="2" id="KW-1185">Reference proteome</keyword>
<accession>A0A917HNX1</accession>
<comment type="caution">
    <text evidence="1">The sequence shown here is derived from an EMBL/GenBank/DDBJ whole genome shotgun (WGS) entry which is preliminary data.</text>
</comment>
<proteinExistence type="predicted"/>
<gene>
    <name evidence="1" type="ORF">GCM10010918_48440</name>
</gene>
<dbReference type="AlphaFoldDB" id="A0A917HNX1"/>
<organism evidence="1 2">
    <name type="scientific">Paenibacillus radicis</name>
    <name type="common">ex Gao et al. 2016</name>
    <dbReference type="NCBI Taxonomy" id="1737354"/>
    <lineage>
        <taxon>Bacteria</taxon>
        <taxon>Bacillati</taxon>
        <taxon>Bacillota</taxon>
        <taxon>Bacilli</taxon>
        <taxon>Bacillales</taxon>
        <taxon>Paenibacillaceae</taxon>
        <taxon>Paenibacillus</taxon>
    </lineage>
</organism>
<sequence length="81" mass="9221">MWWGTYSEAGSLNNEAKFYNVGLRRGCCSIAKQVRKTTKLNSLIRRFYCGFERTAKRISLTVNLGSWTTKMASLIEVKHAA</sequence>
<evidence type="ECO:0000313" key="2">
    <source>
        <dbReference type="Proteomes" id="UP000600247"/>
    </source>
</evidence>
<protein>
    <submittedName>
        <fullName evidence="1">Uncharacterized protein</fullName>
    </submittedName>
</protein>
<name>A0A917HNX1_9BACL</name>
<reference evidence="1 2" key="1">
    <citation type="journal article" date="2014" name="Int. J. Syst. Evol. Microbiol.">
        <title>Complete genome sequence of Corynebacterium casei LMG S-19264T (=DSM 44701T), isolated from a smear-ripened cheese.</title>
        <authorList>
            <consortium name="US DOE Joint Genome Institute (JGI-PGF)"/>
            <person name="Walter F."/>
            <person name="Albersmeier A."/>
            <person name="Kalinowski J."/>
            <person name="Ruckert C."/>
        </authorList>
    </citation>
    <scope>NUCLEOTIDE SEQUENCE [LARGE SCALE GENOMIC DNA]</scope>
    <source>
        <strain evidence="1 2">CGMCC 1.15286</strain>
    </source>
</reference>